<evidence type="ECO:0000313" key="7">
    <source>
        <dbReference type="Proteomes" id="UP001595692"/>
    </source>
</evidence>
<dbReference type="InterPro" id="IPR004846">
    <property type="entry name" value="T2SS/T3SS_dom"/>
</dbReference>
<evidence type="ECO:0000256" key="3">
    <source>
        <dbReference type="ARBA" id="ARBA00023237"/>
    </source>
</evidence>
<dbReference type="Pfam" id="PF00263">
    <property type="entry name" value="Secretin"/>
    <property type="match status" value="1"/>
</dbReference>
<evidence type="ECO:0000259" key="5">
    <source>
        <dbReference type="SMART" id="SM00965"/>
    </source>
</evidence>
<dbReference type="PANTHER" id="PTHR30332">
    <property type="entry name" value="PROBABLE GENERAL SECRETION PATHWAY PROTEIN D"/>
    <property type="match status" value="1"/>
</dbReference>
<dbReference type="PROSITE" id="PS51257">
    <property type="entry name" value="PROKAR_LIPOPROTEIN"/>
    <property type="match status" value="1"/>
</dbReference>
<feature type="domain" description="Secretin/TonB short N-terminal" evidence="5">
    <location>
        <begin position="95"/>
        <end position="143"/>
    </location>
</feature>
<feature type="compositionally biased region" description="Low complexity" evidence="4">
    <location>
        <begin position="175"/>
        <end position="202"/>
    </location>
</feature>
<dbReference type="InterPro" id="IPR011662">
    <property type="entry name" value="Secretin/TonB_short_N"/>
</dbReference>
<keyword evidence="1" id="KW-0813">Transport</keyword>
<evidence type="ECO:0000313" key="6">
    <source>
        <dbReference type="EMBL" id="MFC3912548.1"/>
    </source>
</evidence>
<dbReference type="InterPro" id="IPR001775">
    <property type="entry name" value="GspD/PilQ"/>
</dbReference>
<feature type="region of interest" description="Disordered" evidence="4">
    <location>
        <begin position="165"/>
        <end position="205"/>
    </location>
</feature>
<dbReference type="InterPro" id="IPR013358">
    <property type="entry name" value="Pilus_biogenesis_MshL"/>
</dbReference>
<dbReference type="Proteomes" id="UP001595692">
    <property type="component" value="Unassembled WGS sequence"/>
</dbReference>
<keyword evidence="2" id="KW-0472">Membrane</keyword>
<evidence type="ECO:0000256" key="2">
    <source>
        <dbReference type="ARBA" id="ARBA00023136"/>
    </source>
</evidence>
<dbReference type="InterPro" id="IPR050810">
    <property type="entry name" value="Bact_Secretion_Sys_Channel"/>
</dbReference>
<protein>
    <submittedName>
        <fullName evidence="6">Pilus (MSHA type) biogenesis protein MshL</fullName>
    </submittedName>
</protein>
<dbReference type="PANTHER" id="PTHR30332:SF17">
    <property type="entry name" value="TYPE IV PILIATION SYSTEM PROTEIN DR_0774-RELATED"/>
    <property type="match status" value="1"/>
</dbReference>
<keyword evidence="3" id="KW-0998">Cell outer membrane</keyword>
<dbReference type="PRINTS" id="PR00811">
    <property type="entry name" value="BCTERIALGSPD"/>
</dbReference>
<dbReference type="InterPro" id="IPR011514">
    <property type="entry name" value="Secretin_N_2"/>
</dbReference>
<evidence type="ECO:0000256" key="4">
    <source>
        <dbReference type="SAM" id="MobiDB-lite"/>
    </source>
</evidence>
<feature type="compositionally biased region" description="Polar residues" evidence="4">
    <location>
        <begin position="165"/>
        <end position="174"/>
    </location>
</feature>
<sequence length="548" mass="59277">MSKLPIPFTFLALAIWMTGCVTYQHPNPEEAKAALKDAHQTATLAVPDAVQAELLPSTPILPQSRVYAPERRFRVAAKDVEASEFFASLMKDGRYSVAVHPGVLGRISLDLKEVTLSEVLDTVASMYGYDIRRQGAVYHVYPAGLRAESFPVNYLMLTRQGKSRTSITSGGVTEQSNSNSSSSTNSDSSASSDQSSSSANNNGTMIETGSRSDFWKELEVALQNLVGSGNGRAVILNPQAGLVTVRAMPDELSAVRDFLTQSEQHLKRQVILEAKIVEVKLNEGYQQGIEWNNLSASWNTGKGVTGGTLVGLPAVTDKIATAIGGGAGLQFTDGNFDMVVNLLKTQGDVNTLSSPRVTATNNQKAVIKVGSDEYFVTNVSTDTVTSSSNNVVSPNIELTPFFSGVALDVMPQIDGDGNVLLHIHPSVIDVSEQEKTIQLGSQGGTASTYTLPLAYSNIRESDTVVQAKSGDVIVIGGLMRTNKEQVVSKVPWVGDIPWVGEAFTNRKDATYKTELVIMLKPQVVEAGTWQKELERSNQLLEKWYPQER</sequence>
<reference evidence="7" key="1">
    <citation type="journal article" date="2019" name="Int. J. Syst. Evol. Microbiol.">
        <title>The Global Catalogue of Microorganisms (GCM) 10K type strain sequencing project: providing services to taxonomists for standard genome sequencing and annotation.</title>
        <authorList>
            <consortium name="The Broad Institute Genomics Platform"/>
            <consortium name="The Broad Institute Genome Sequencing Center for Infectious Disease"/>
            <person name="Wu L."/>
            <person name="Ma J."/>
        </authorList>
    </citation>
    <scope>NUCLEOTIDE SEQUENCE [LARGE SCALE GENOMIC DNA]</scope>
    <source>
        <strain evidence="7">CCUG 54939</strain>
    </source>
</reference>
<dbReference type="NCBIfam" id="TIGR02519">
    <property type="entry name" value="pilus_MshL"/>
    <property type="match status" value="1"/>
</dbReference>
<dbReference type="SMART" id="SM00965">
    <property type="entry name" value="STN"/>
    <property type="match status" value="1"/>
</dbReference>
<organism evidence="6 7">
    <name type="scientific">Pseudaeromonas sharmana</name>
    <dbReference type="NCBI Taxonomy" id="328412"/>
    <lineage>
        <taxon>Bacteria</taxon>
        <taxon>Pseudomonadati</taxon>
        <taxon>Pseudomonadota</taxon>
        <taxon>Gammaproteobacteria</taxon>
        <taxon>Aeromonadales</taxon>
        <taxon>Aeromonadaceae</taxon>
        <taxon>Pseudaeromonas</taxon>
    </lineage>
</organism>
<evidence type="ECO:0000256" key="1">
    <source>
        <dbReference type="ARBA" id="ARBA00022448"/>
    </source>
</evidence>
<dbReference type="RefSeq" id="WP_377150680.1">
    <property type="nucleotide sequence ID" value="NZ_JBHSAF010000002.1"/>
</dbReference>
<dbReference type="Pfam" id="PF07655">
    <property type="entry name" value="Secretin_N_2"/>
    <property type="match status" value="1"/>
</dbReference>
<name>A0ABV8CKF6_9GAMM</name>
<comment type="caution">
    <text evidence="6">The sequence shown here is derived from an EMBL/GenBank/DDBJ whole genome shotgun (WGS) entry which is preliminary data.</text>
</comment>
<gene>
    <name evidence="6" type="primary">mshL</name>
    <name evidence="6" type="ORF">ACFOSS_03570</name>
</gene>
<dbReference type="EMBL" id="JBHSAF010000002">
    <property type="protein sequence ID" value="MFC3912548.1"/>
    <property type="molecule type" value="Genomic_DNA"/>
</dbReference>
<dbReference type="Gene3D" id="3.55.50.30">
    <property type="match status" value="1"/>
</dbReference>
<proteinExistence type="predicted"/>
<keyword evidence="7" id="KW-1185">Reference proteome</keyword>
<accession>A0ABV8CKF6</accession>